<organism evidence="1">
    <name type="scientific">Myoviridae sp. ctPoO4</name>
    <dbReference type="NCBI Taxonomy" id="2827685"/>
    <lineage>
        <taxon>Viruses</taxon>
        <taxon>Duplodnaviria</taxon>
        <taxon>Heunggongvirae</taxon>
        <taxon>Uroviricota</taxon>
        <taxon>Caudoviricetes</taxon>
    </lineage>
</organism>
<name>A0A8S5SMF2_9CAUD</name>
<proteinExistence type="predicted"/>
<protein>
    <submittedName>
        <fullName evidence="1">Uncharacterized protein</fullName>
    </submittedName>
</protein>
<dbReference type="EMBL" id="BK032629">
    <property type="protein sequence ID" value="DAF52142.1"/>
    <property type="molecule type" value="Genomic_DNA"/>
</dbReference>
<sequence length="108" mass="12626">MLSLILSDITRFKFIGCQNFVELLHWSKYTLRHNSVLLFGSITSHESIVRYQLVDALNLKSCISHTIRIYLTKSVDYILVIEVHFKLHVYLGCGILPFVNKEYPVYFT</sequence>
<accession>A0A8S5SMF2</accession>
<reference evidence="1" key="1">
    <citation type="journal article" date="2021" name="Proc. Natl. Acad. Sci. U.S.A.">
        <title>A Catalog of Tens of Thousands of Viruses from Human Metagenomes Reveals Hidden Associations with Chronic Diseases.</title>
        <authorList>
            <person name="Tisza M.J."/>
            <person name="Buck C.B."/>
        </authorList>
    </citation>
    <scope>NUCLEOTIDE SEQUENCE</scope>
    <source>
        <strain evidence="1">CtPoO4</strain>
    </source>
</reference>
<evidence type="ECO:0000313" key="1">
    <source>
        <dbReference type="EMBL" id="DAF52142.1"/>
    </source>
</evidence>